<dbReference type="AlphaFoldDB" id="A0A9Q1CNP7"/>
<comment type="catalytic activity">
    <reaction evidence="4">
        <text>N-(5Z,8Z,11Z,14Z-eicosatetraenoyl)-1,2-di-(9Z-octadecenoyl)-sn-glycero-3-phosphoethanolamine + H2O = N-(5Z,8Z,11Z,14Z-eicosatetraenoyl)-ethanolamine + 1,2-di-(9Z-octadecenoyl)-sn-glycero-3-phosphate + H(+)</text>
        <dbReference type="Rhea" id="RHEA:45528"/>
        <dbReference type="ChEBI" id="CHEBI:2700"/>
        <dbReference type="ChEBI" id="CHEBI:15377"/>
        <dbReference type="ChEBI" id="CHEBI:15378"/>
        <dbReference type="ChEBI" id="CHEBI:74546"/>
        <dbReference type="ChEBI" id="CHEBI:85277"/>
    </reaction>
    <physiologicalReaction direction="left-to-right" evidence="4">
        <dbReference type="Rhea" id="RHEA:45529"/>
    </physiologicalReaction>
</comment>
<dbReference type="PANTHER" id="PTHR15032">
    <property type="entry name" value="N-ACYL-PHOSPHATIDYLETHANOLAMINE-HYDROLYZING PHOSPHOLIPASE D"/>
    <property type="match status" value="1"/>
</dbReference>
<dbReference type="EMBL" id="JAIZAY010000002">
    <property type="protein sequence ID" value="KAJ8047764.1"/>
    <property type="molecule type" value="Genomic_DNA"/>
</dbReference>
<feature type="binding site" evidence="6">
    <location>
        <position position="137"/>
    </location>
    <ligand>
        <name>Zn(2+)</name>
        <dbReference type="ChEBI" id="CHEBI:29105"/>
        <label>1</label>
    </ligand>
</feature>
<dbReference type="PANTHER" id="PTHR15032:SF4">
    <property type="entry name" value="N-ACYL-PHOSPHATIDYLETHANOLAMINE-HYDROLYZING PHOSPHOLIPASE D"/>
    <property type="match status" value="1"/>
</dbReference>
<feature type="binding site" evidence="6">
    <location>
        <position position="206"/>
    </location>
    <ligand>
        <name>Zn(2+)</name>
        <dbReference type="ChEBI" id="CHEBI:29105"/>
        <label>1</label>
    </ligand>
</feature>
<dbReference type="PIRSF" id="PIRSF038896">
    <property type="entry name" value="NAPE-PLD"/>
    <property type="match status" value="1"/>
</dbReference>
<dbReference type="InterPro" id="IPR024884">
    <property type="entry name" value="NAPE-PLD"/>
</dbReference>
<keyword evidence="9" id="KW-1185">Reference proteome</keyword>
<evidence type="ECO:0000256" key="5">
    <source>
        <dbReference type="PIRSR" id="PIRSR038896-50"/>
    </source>
</evidence>
<feature type="binding site" evidence="6">
    <location>
        <position position="139"/>
    </location>
    <ligand>
        <name>Zn(2+)</name>
        <dbReference type="ChEBI" id="CHEBI:29105"/>
        <label>1</label>
    </ligand>
</feature>
<feature type="binding site" evidence="6">
    <location>
        <position position="141"/>
    </location>
    <ligand>
        <name>Zn(2+)</name>
        <dbReference type="ChEBI" id="CHEBI:29105"/>
        <label>2</label>
    </ligand>
</feature>
<sequence>MEETSDMEALDKPIFKDGRYNNPWDTWRWPPLKKMFRWFLLDKNLSSVPSQSILNSSLPIVPVDNNEELETPPSSGVRLLWIGHASTLVQFDGVTLLTDPVFGSRCGLYSSFGPKRYRHSPMSVELLPTVNAVIISHNHYDHLDIWTVSKLNQRFGKNLKWFVPMGNKIWLENNGCENVEELTWWQETKLSVEGKEIMVACTPCQHWSNRGLLDRCKTLWSSWVVKGPNHSFFFGGDTGYCSVFKQIGKKYGPFTVAAIPIGAYYPRDCLTCQHVNPEEAVEIHKDIKSMSSVGIHWGTFALTYEHYLEPPIKLKKALKDQNLEEDAFVTLKHGESKIFQEKPQNSQTISK</sequence>
<evidence type="ECO:0000256" key="3">
    <source>
        <dbReference type="ARBA" id="ARBA00022668"/>
    </source>
</evidence>
<evidence type="ECO:0000256" key="2">
    <source>
        <dbReference type="ARBA" id="ARBA00012279"/>
    </source>
</evidence>
<keyword evidence="6" id="KW-0479">Metal-binding</keyword>
<feature type="binding site" evidence="5">
    <location>
        <position position="274"/>
    </location>
    <ligand>
        <name>an N-acyl-1,2-diacyl-sn-glycero-3-phosphoethanolamine</name>
        <dbReference type="ChEBI" id="CHEBI:62537"/>
    </ligand>
</feature>
<dbReference type="Pfam" id="PF12706">
    <property type="entry name" value="Lactamase_B_2"/>
    <property type="match status" value="1"/>
</dbReference>
<dbReference type="InterPro" id="IPR036866">
    <property type="entry name" value="RibonucZ/Hydroxyglut_hydro"/>
</dbReference>
<feature type="binding site" evidence="6">
    <location>
        <position position="237"/>
    </location>
    <ligand>
        <name>Zn(2+)</name>
        <dbReference type="ChEBI" id="CHEBI:29105"/>
        <label>1</label>
    </ligand>
</feature>
<proteinExistence type="inferred from homology"/>
<dbReference type="Gene3D" id="3.60.15.10">
    <property type="entry name" value="Ribonuclease Z/Hydroxyacylglutathione hydrolase-like"/>
    <property type="match status" value="1"/>
</dbReference>
<feature type="binding site" evidence="6">
    <location>
        <position position="142"/>
    </location>
    <ligand>
        <name>Zn(2+)</name>
        <dbReference type="ChEBI" id="CHEBI:29105"/>
        <label>2</label>
    </ligand>
</feature>
<keyword evidence="3" id="KW-1208">Phospholipid metabolism</keyword>
<dbReference type="OrthoDB" id="332863at2759"/>
<feature type="binding site" evidence="5">
    <location>
        <position position="140"/>
    </location>
    <ligand>
        <name>an N-acyl-1,2-diacyl-sn-glycero-3-phosphoethanolamine</name>
        <dbReference type="ChEBI" id="CHEBI:62537"/>
    </ligand>
</feature>
<dbReference type="GO" id="GO:0008270">
    <property type="term" value="F:zinc ion binding"/>
    <property type="evidence" value="ECO:0007669"/>
    <property type="project" value="InterPro"/>
</dbReference>
<comment type="similarity">
    <text evidence="1">Belongs to the NAPE-PLD family.</text>
</comment>
<keyword evidence="3" id="KW-0595">Phospholipid degradation</keyword>
<organism evidence="8 9">
    <name type="scientific">Holothuria leucospilota</name>
    <name type="common">Black long sea cucumber</name>
    <name type="synonym">Mertensiothuria leucospilota</name>
    <dbReference type="NCBI Taxonomy" id="206669"/>
    <lineage>
        <taxon>Eukaryota</taxon>
        <taxon>Metazoa</taxon>
        <taxon>Echinodermata</taxon>
        <taxon>Eleutherozoa</taxon>
        <taxon>Echinozoa</taxon>
        <taxon>Holothuroidea</taxon>
        <taxon>Aspidochirotacea</taxon>
        <taxon>Aspidochirotida</taxon>
        <taxon>Holothuriidae</taxon>
        <taxon>Holothuria</taxon>
    </lineage>
</organism>
<keyword evidence="3" id="KW-0443">Lipid metabolism</keyword>
<protein>
    <recommendedName>
        <fullName evidence="2">N-acetylphosphatidylethanolamine-hydrolyzing phospholipase D</fullName>
        <ecNumber evidence="2">3.1.4.54</ecNumber>
    </recommendedName>
</protein>
<gene>
    <name evidence="8" type="ORF">HOLleu_06850</name>
</gene>
<evidence type="ECO:0000256" key="4">
    <source>
        <dbReference type="ARBA" id="ARBA00048025"/>
    </source>
</evidence>
<evidence type="ECO:0000259" key="7">
    <source>
        <dbReference type="Pfam" id="PF12706"/>
    </source>
</evidence>
<dbReference type="GO" id="GO:0009395">
    <property type="term" value="P:phospholipid catabolic process"/>
    <property type="evidence" value="ECO:0007669"/>
    <property type="project" value="UniProtKB-KW"/>
</dbReference>
<dbReference type="GO" id="GO:0070292">
    <property type="term" value="P:N-acylphosphatidylethanolamine metabolic process"/>
    <property type="evidence" value="ECO:0007669"/>
    <property type="project" value="TreeGrafter"/>
</dbReference>
<evidence type="ECO:0000256" key="6">
    <source>
        <dbReference type="PIRSR" id="PIRSR038896-51"/>
    </source>
</evidence>
<dbReference type="GO" id="GO:0070291">
    <property type="term" value="P:N-acylethanolamine metabolic process"/>
    <property type="evidence" value="ECO:0007669"/>
    <property type="project" value="TreeGrafter"/>
</dbReference>
<dbReference type="Proteomes" id="UP001152320">
    <property type="component" value="Chromosome 2"/>
</dbReference>
<dbReference type="SUPFAM" id="SSF56281">
    <property type="entry name" value="Metallo-hydrolase/oxidoreductase"/>
    <property type="match status" value="1"/>
</dbReference>
<evidence type="ECO:0000313" key="8">
    <source>
        <dbReference type="EMBL" id="KAJ8047764.1"/>
    </source>
</evidence>
<accession>A0A9Q1CNP7</accession>
<keyword evidence="3" id="KW-0442">Lipid degradation</keyword>
<dbReference type="GO" id="GO:0070290">
    <property type="term" value="F:N-acylphosphatidylethanolamine-specific phospholipase D activity"/>
    <property type="evidence" value="ECO:0007669"/>
    <property type="project" value="UniProtKB-EC"/>
</dbReference>
<evidence type="ECO:0000313" key="9">
    <source>
        <dbReference type="Proteomes" id="UP001152320"/>
    </source>
</evidence>
<dbReference type="EC" id="3.1.4.54" evidence="2"/>
<evidence type="ECO:0000256" key="1">
    <source>
        <dbReference type="ARBA" id="ARBA00010127"/>
    </source>
</evidence>
<feature type="binding site" evidence="6">
    <location>
        <position position="237"/>
    </location>
    <ligand>
        <name>Zn(2+)</name>
        <dbReference type="ChEBI" id="CHEBI:29105"/>
        <label>2</label>
    </ligand>
</feature>
<reference evidence="8" key="1">
    <citation type="submission" date="2021-10" db="EMBL/GenBank/DDBJ databases">
        <title>Tropical sea cucumber genome reveals ecological adaptation and Cuvierian tubules defense mechanism.</title>
        <authorList>
            <person name="Chen T."/>
        </authorList>
    </citation>
    <scope>NUCLEOTIDE SEQUENCE</scope>
    <source>
        <strain evidence="8">Nanhai2018</strain>
        <tissue evidence="8">Muscle</tissue>
    </source>
</reference>
<feature type="binding site" evidence="6">
    <location>
        <position position="296"/>
    </location>
    <ligand>
        <name>Zn(2+)</name>
        <dbReference type="ChEBI" id="CHEBI:29105"/>
        <label>2</label>
    </ligand>
</feature>
<name>A0A9Q1CNP7_HOLLE</name>
<feature type="domain" description="Metallo-beta-lactamase" evidence="7">
    <location>
        <begin position="96"/>
        <end position="297"/>
    </location>
</feature>
<dbReference type="GO" id="GO:0005737">
    <property type="term" value="C:cytoplasm"/>
    <property type="evidence" value="ECO:0007669"/>
    <property type="project" value="TreeGrafter"/>
</dbReference>
<keyword evidence="6" id="KW-0862">Zinc</keyword>
<comment type="caution">
    <text evidence="8">The sequence shown here is derived from an EMBL/GenBank/DDBJ whole genome shotgun (WGS) entry which is preliminary data.</text>
</comment>
<dbReference type="InterPro" id="IPR001279">
    <property type="entry name" value="Metallo-B-lactamas"/>
</dbReference>
<comment type="cofactor">
    <cofactor evidence="6">
        <name>Zn(2+)</name>
        <dbReference type="ChEBI" id="CHEBI:29105"/>
    </cofactor>
    <text evidence="6">Binds 2 zinc divalent cations per subunit.</text>
</comment>